<feature type="chain" id="PRO_5008897907" description="Cadherin domain-containing protein" evidence="1">
    <location>
        <begin position="24"/>
        <end position="238"/>
    </location>
</feature>
<organism evidence="2 3">
    <name type="scientific">Ramazzottius varieornatus</name>
    <name type="common">Water bear</name>
    <name type="synonym">Tardigrade</name>
    <dbReference type="NCBI Taxonomy" id="947166"/>
    <lineage>
        <taxon>Eukaryota</taxon>
        <taxon>Metazoa</taxon>
        <taxon>Ecdysozoa</taxon>
        <taxon>Tardigrada</taxon>
        <taxon>Eutardigrada</taxon>
        <taxon>Parachela</taxon>
        <taxon>Hypsibioidea</taxon>
        <taxon>Ramazzottiidae</taxon>
        <taxon>Ramazzottius</taxon>
    </lineage>
</organism>
<dbReference type="OrthoDB" id="6250271at2759"/>
<evidence type="ECO:0000313" key="3">
    <source>
        <dbReference type="Proteomes" id="UP000186922"/>
    </source>
</evidence>
<dbReference type="CDD" id="cd11304">
    <property type="entry name" value="Cadherin_repeat"/>
    <property type="match status" value="1"/>
</dbReference>
<keyword evidence="1" id="KW-0732">Signal</keyword>
<comment type="caution">
    <text evidence="2">The sequence shown here is derived from an EMBL/GenBank/DDBJ whole genome shotgun (WGS) entry which is preliminary data.</text>
</comment>
<feature type="signal peptide" evidence="1">
    <location>
        <begin position="1"/>
        <end position="23"/>
    </location>
</feature>
<evidence type="ECO:0000256" key="1">
    <source>
        <dbReference type="SAM" id="SignalP"/>
    </source>
</evidence>
<reference evidence="2 3" key="1">
    <citation type="journal article" date="2016" name="Nat. Commun.">
        <title>Extremotolerant tardigrade genome and improved radiotolerance of human cultured cells by tardigrade-unique protein.</title>
        <authorList>
            <person name="Hashimoto T."/>
            <person name="Horikawa D.D."/>
            <person name="Saito Y."/>
            <person name="Kuwahara H."/>
            <person name="Kozuka-Hata H."/>
            <person name="Shin-I T."/>
            <person name="Minakuchi Y."/>
            <person name="Ohishi K."/>
            <person name="Motoyama A."/>
            <person name="Aizu T."/>
            <person name="Enomoto A."/>
            <person name="Kondo K."/>
            <person name="Tanaka S."/>
            <person name="Hara Y."/>
            <person name="Koshikawa S."/>
            <person name="Sagara H."/>
            <person name="Miura T."/>
            <person name="Yokobori S."/>
            <person name="Miyagawa K."/>
            <person name="Suzuki Y."/>
            <person name="Kubo T."/>
            <person name="Oyama M."/>
            <person name="Kohara Y."/>
            <person name="Fujiyama A."/>
            <person name="Arakawa K."/>
            <person name="Katayama T."/>
            <person name="Toyoda A."/>
            <person name="Kunieda T."/>
        </authorList>
    </citation>
    <scope>NUCLEOTIDE SEQUENCE [LARGE SCALE GENOMIC DNA]</scope>
    <source>
        <strain evidence="2 3">YOKOZUNA-1</strain>
    </source>
</reference>
<keyword evidence="3" id="KW-1185">Reference proteome</keyword>
<dbReference type="Proteomes" id="UP000186922">
    <property type="component" value="Unassembled WGS sequence"/>
</dbReference>
<name>A0A1D1V1Q8_RAMVA</name>
<proteinExistence type="predicted"/>
<evidence type="ECO:0000313" key="2">
    <source>
        <dbReference type="EMBL" id="GAU95766.1"/>
    </source>
</evidence>
<evidence type="ECO:0008006" key="4">
    <source>
        <dbReference type="Google" id="ProtNLM"/>
    </source>
</evidence>
<dbReference type="AlphaFoldDB" id="A0A1D1V1Q8"/>
<gene>
    <name evidence="2" type="primary">RvY_07329-1</name>
    <name evidence="2" type="synonym">RvY_07329.1</name>
    <name evidence="2" type="ORF">RvY_07329</name>
</gene>
<accession>A0A1D1V1Q8</accession>
<protein>
    <recommendedName>
        <fullName evidence="4">Cadherin domain-containing protein</fullName>
    </recommendedName>
</protein>
<sequence length="238" mass="25789">MSSQEKLAVFVGLIFSLSHSSSGQTVTQGFSASSYSFPISSCTPGTFIGQVSAVAGGTYSTDNPNISVNPSTGQLTVLSTLTGNINFNVFSRSPSGILSSAPVTIIASCTGYTPVTYTQPVYQTPIIYQSPYYATAPVYPTSPYYNTGYSCANGRCGTQNNAYGYNPRYYGIRNSRWSDSDGDSFYFGSDNSYPYYLNNGNYYYNGLSNNYNGYGHGRVCVAGACFRPDRTILNGRRR</sequence>
<dbReference type="EMBL" id="BDGG01000003">
    <property type="protein sequence ID" value="GAU95766.1"/>
    <property type="molecule type" value="Genomic_DNA"/>
</dbReference>